<feature type="compositionally biased region" description="Polar residues" evidence="2">
    <location>
        <begin position="551"/>
        <end position="566"/>
    </location>
</feature>
<keyword evidence="4" id="KW-1185">Reference proteome</keyword>
<feature type="compositionally biased region" description="Polar residues" evidence="2">
    <location>
        <begin position="208"/>
        <end position="221"/>
    </location>
</feature>
<dbReference type="Proteomes" id="UP000003448">
    <property type="component" value="Unassembled WGS sequence"/>
</dbReference>
<comment type="caution">
    <text evidence="3">The sequence shown here is derived from an EMBL/GenBank/DDBJ whole genome shotgun (WGS) entry which is preliminary data.</text>
</comment>
<dbReference type="EMBL" id="CAIE01000022">
    <property type="protein sequence ID" value="CCH17834.1"/>
    <property type="molecule type" value="Genomic_DNA"/>
</dbReference>
<evidence type="ECO:0000256" key="2">
    <source>
        <dbReference type="SAM" id="MobiDB-lite"/>
    </source>
</evidence>
<dbReference type="Gene3D" id="2.130.10.130">
    <property type="entry name" value="Integrin alpha, N-terminal"/>
    <property type="match status" value="1"/>
</dbReference>
<evidence type="ECO:0000313" key="3">
    <source>
        <dbReference type="EMBL" id="CCH17834.1"/>
    </source>
</evidence>
<organism evidence="3 4">
    <name type="scientific">Micromonospora lupini str. Lupac 08</name>
    <dbReference type="NCBI Taxonomy" id="1150864"/>
    <lineage>
        <taxon>Bacteria</taxon>
        <taxon>Bacillati</taxon>
        <taxon>Actinomycetota</taxon>
        <taxon>Actinomycetes</taxon>
        <taxon>Micromonosporales</taxon>
        <taxon>Micromonosporaceae</taxon>
        <taxon>Micromonospora</taxon>
    </lineage>
</organism>
<dbReference type="InterPro" id="IPR013517">
    <property type="entry name" value="FG-GAP"/>
</dbReference>
<dbReference type="GO" id="GO:0005975">
    <property type="term" value="P:carbohydrate metabolic process"/>
    <property type="evidence" value="ECO:0007669"/>
    <property type="project" value="UniProtKB-ARBA"/>
</dbReference>
<dbReference type="InterPro" id="IPR028994">
    <property type="entry name" value="Integrin_alpha_N"/>
</dbReference>
<gene>
    <name evidence="3" type="ORF">MILUP08_42765</name>
</gene>
<reference evidence="4" key="1">
    <citation type="journal article" date="2012" name="J. Bacteriol.">
        <title>Genome Sequence of Micromonospora lupini Lupac 08, Isolated from Root Nodules of Lupinus angustifolius.</title>
        <authorList>
            <person name="Alonso-Vega P."/>
            <person name="Normand P."/>
            <person name="Bacigalupe R."/>
            <person name="Pujic P."/>
            <person name="Lajus A."/>
            <person name="Vallenet D."/>
            <person name="Carro L."/>
            <person name="Coll P."/>
            <person name="Trujillo M.E."/>
        </authorList>
    </citation>
    <scope>NUCLEOTIDE SEQUENCE [LARGE SCALE GENOMIC DNA]</scope>
    <source>
        <strain evidence="4">Lupac 08</strain>
    </source>
</reference>
<dbReference type="Gene3D" id="2.60.40.10">
    <property type="entry name" value="Immunoglobulins"/>
    <property type="match status" value="1"/>
</dbReference>
<proteinExistence type="predicted"/>
<evidence type="ECO:0000256" key="1">
    <source>
        <dbReference type="ARBA" id="ARBA00022729"/>
    </source>
</evidence>
<dbReference type="SUPFAM" id="SSF69318">
    <property type="entry name" value="Integrin alpha N-terminal domain"/>
    <property type="match status" value="1"/>
</dbReference>
<name>I0L1Y7_9ACTN</name>
<keyword evidence="1" id="KW-0732">Signal</keyword>
<dbReference type="InterPro" id="IPR013783">
    <property type="entry name" value="Ig-like_fold"/>
</dbReference>
<accession>I0L1Y7</accession>
<protein>
    <submittedName>
        <fullName evidence="3">Uncharacterized protein</fullName>
    </submittedName>
</protein>
<dbReference type="Pfam" id="PF13517">
    <property type="entry name" value="FG-GAP_3"/>
    <property type="match status" value="2"/>
</dbReference>
<dbReference type="AlphaFoldDB" id="I0L1Y7"/>
<feature type="region of interest" description="Disordered" evidence="2">
    <location>
        <begin position="200"/>
        <end position="223"/>
    </location>
</feature>
<feature type="region of interest" description="Disordered" evidence="2">
    <location>
        <begin position="546"/>
        <end position="566"/>
    </location>
</feature>
<sequence>MAWYATEPEALAAARETGTRIEVDGLTTETRQVFANPQGTFTLEQRARPVRIKRDGTWVPVDTTLVFDKAGRVVPRATSVGLSLSAGGDGALVRLSRDGKELEFGWHRTLPRPTLDGDTATYANVLPDVDLVVKADVEGFSEVFVIRTPEAAANPDVTTATFAVSTKGLNVTTDTAGNIKVLDGDGRTVFNAPTPRMWDSGGTAEPGASTSARTFENNQGARQAEVKTSIRGGKLSLVPDQALLKGSTTRYPVYLDPALVGGARLAWTSVWKTFPNSKYWNSSDIARVGYSETDNLTNRSFFRMDTSKVKGKNIIRATFQTYETHSWSCNERSVELWRTGAISSSTTWNTQPGWISKLYTANVARGYSSSCPDGGVDFDATAGVRTSAAANAGDVTLGLRASNESDTWAWKKFRNNPTLSIEYNSTPSVPTSLSTSPGVPCAGGKLGNTDVYLRAVPSDADGGNVTAEFSYWPTGGATTIRNVTVSSGNLASTLLAKTGLTDGATYNWRVRTKDSDGAFSGYSTTCKFTVDRTMPIADVDITSAEYPNYNDPGNPSSTKPAGTPGQFTINAKGNKDIVGFYVGIDNDAPTRYVAANAPGGTATITMTPTRSGPGVVSVRTWDGVNPSTSLDSDFSFFATSPGVHESRSDVNADRHGDVIGRTAAGDVCLYIGDGAGNFLDGVQCSLKIDSNRAGWLHVVRPGDWDGDGWNDLVVVEADGDLVYHSGMGAGSFYPNAEPVTSWDADGNQVAATGWNQYNLVLAPGDWDGDGAPDLIARKSTGEIVLHRGNGYGGWADDSQPVRLGWGIWQGFDSIVAAGDVDGDGKPDLFARKSTGELTLFRGNGKAGFASIGGAKYKVWQAGVNVRQPNTTCDPAPTIAKCPTIIDNLATTEQFTPICTRQGEYVGGNPYWVKVTTPRGKTGWISAYYADYSENQLPDVPNCTVPTSGTYTVWTDGITVASTNAACEASPSTTNCSTAIDTLNTGSMFTPICQRTGQVVSGNPYWVYGISSNGQTGWMANWWMDYPDNRIPFLAICGNYNGTVAGTGWNVYTNALFSPGDMNDDGKNDLLGIKANGDLHVYYGSGNGSALFTNPSGGTRIGVGWGGFNKLF</sequence>
<dbReference type="STRING" id="1150864.MILUP08_42765"/>
<dbReference type="eggNOG" id="COG3209">
    <property type="taxonomic scope" value="Bacteria"/>
</dbReference>
<dbReference type="Gene3D" id="2.115.10.10">
    <property type="entry name" value="Tachylectin 2"/>
    <property type="match status" value="1"/>
</dbReference>
<dbReference type="eggNOG" id="COG5640">
    <property type="taxonomic scope" value="Bacteria"/>
</dbReference>
<evidence type="ECO:0000313" key="4">
    <source>
        <dbReference type="Proteomes" id="UP000003448"/>
    </source>
</evidence>